<organism evidence="1 2">
    <name type="scientific">Nonomuraea dietziae</name>
    <dbReference type="NCBI Taxonomy" id="65515"/>
    <lineage>
        <taxon>Bacteria</taxon>
        <taxon>Bacillati</taxon>
        <taxon>Actinomycetota</taxon>
        <taxon>Actinomycetes</taxon>
        <taxon>Streptosporangiales</taxon>
        <taxon>Streptosporangiaceae</taxon>
        <taxon>Nonomuraea</taxon>
    </lineage>
</organism>
<dbReference type="Gene3D" id="2.60.40.420">
    <property type="entry name" value="Cupredoxins - blue copper proteins"/>
    <property type="match status" value="1"/>
</dbReference>
<name>A0A7W5YC08_9ACTN</name>
<evidence type="ECO:0000313" key="1">
    <source>
        <dbReference type="EMBL" id="MBB3731946.1"/>
    </source>
</evidence>
<dbReference type="SUPFAM" id="SSF49503">
    <property type="entry name" value="Cupredoxins"/>
    <property type="match status" value="1"/>
</dbReference>
<dbReference type="EMBL" id="JACIBV010000001">
    <property type="protein sequence ID" value="MBB3731946.1"/>
    <property type="molecule type" value="Genomic_DNA"/>
</dbReference>
<evidence type="ECO:0000313" key="2">
    <source>
        <dbReference type="Proteomes" id="UP000579945"/>
    </source>
</evidence>
<protein>
    <submittedName>
        <fullName evidence="1">FtsP/CotA-like multicopper oxidase with cupredoxin domain</fullName>
    </submittedName>
</protein>
<dbReference type="GeneID" id="95394003"/>
<proteinExistence type="predicted"/>
<keyword evidence="2" id="KW-1185">Reference proteome</keyword>
<dbReference type="PROSITE" id="PS51257">
    <property type="entry name" value="PROKAR_LIPOPROTEIN"/>
    <property type="match status" value="1"/>
</dbReference>
<gene>
    <name evidence="1" type="ORF">FHR33_007806</name>
</gene>
<dbReference type="AlphaFoldDB" id="A0A7W5YC08"/>
<sequence length="126" mass="13219">MRRAVVLLACALVAGCGPISETHHKPGTGHEVATGAPMPGEPSAEITIAGGRVTPPPGWLEVRRGQTVSLTVTSDVADELHVHGFDIKQTLQPGKPANIRFKADMSGVFEVETHGGKLVLIQLAVK</sequence>
<accession>A0A7W5YC08</accession>
<dbReference type="RefSeq" id="WP_183658599.1">
    <property type="nucleotide sequence ID" value="NZ_BAAAXX010000053.1"/>
</dbReference>
<dbReference type="Proteomes" id="UP000579945">
    <property type="component" value="Unassembled WGS sequence"/>
</dbReference>
<reference evidence="1 2" key="1">
    <citation type="submission" date="2020-08" db="EMBL/GenBank/DDBJ databases">
        <title>Sequencing the genomes of 1000 actinobacteria strains.</title>
        <authorList>
            <person name="Klenk H.-P."/>
        </authorList>
    </citation>
    <scope>NUCLEOTIDE SEQUENCE [LARGE SCALE GENOMIC DNA]</scope>
    <source>
        <strain evidence="1 2">DSM 44320</strain>
    </source>
</reference>
<comment type="caution">
    <text evidence="1">The sequence shown here is derived from an EMBL/GenBank/DDBJ whole genome shotgun (WGS) entry which is preliminary data.</text>
</comment>
<dbReference type="InterPro" id="IPR008972">
    <property type="entry name" value="Cupredoxin"/>
</dbReference>